<feature type="compositionally biased region" description="Basic and acidic residues" evidence="1">
    <location>
        <begin position="51"/>
        <end position="63"/>
    </location>
</feature>
<organism evidence="3 4">
    <name type="scientific">Niallia oryzisoli</name>
    <dbReference type="NCBI Taxonomy" id="1737571"/>
    <lineage>
        <taxon>Bacteria</taxon>
        <taxon>Bacillati</taxon>
        <taxon>Bacillota</taxon>
        <taxon>Bacilli</taxon>
        <taxon>Bacillales</taxon>
        <taxon>Bacillaceae</taxon>
        <taxon>Niallia</taxon>
    </lineage>
</organism>
<feature type="compositionally biased region" description="Basic and acidic residues" evidence="1">
    <location>
        <begin position="27"/>
        <end position="39"/>
    </location>
</feature>
<proteinExistence type="predicted"/>
<gene>
    <name evidence="3" type="ORF">R4Z09_27005</name>
</gene>
<protein>
    <submittedName>
        <fullName evidence="3">Uncharacterized protein</fullName>
    </submittedName>
</protein>
<accession>A0ABZ2CFX4</accession>
<evidence type="ECO:0000313" key="4">
    <source>
        <dbReference type="Proteomes" id="UP001357223"/>
    </source>
</evidence>
<dbReference type="Proteomes" id="UP001357223">
    <property type="component" value="Chromosome"/>
</dbReference>
<feature type="region of interest" description="Disordered" evidence="1">
    <location>
        <begin position="27"/>
        <end position="107"/>
    </location>
</feature>
<name>A0ABZ2CFX4_9BACI</name>
<sequence>MKKNWKFRFLAVLVMAIMTLAVACAPTKEESVDTKKEVTEDVQEPASGTDEQTKKEDTPKVEEPADTEDPGAEEEPTESEDPGTEAEPTESEDPGTVEEPAGGDEQAADVQTVKGTFGGLADPHTFELKTNAVPEGVMAFQFYDEEIGAKLDAMEEGKELTVVYKTNEYGQNLVESIE</sequence>
<feature type="signal peptide" evidence="2">
    <location>
        <begin position="1"/>
        <end position="23"/>
    </location>
</feature>
<keyword evidence="4" id="KW-1185">Reference proteome</keyword>
<dbReference type="EMBL" id="CP137640">
    <property type="protein sequence ID" value="WVX80825.1"/>
    <property type="molecule type" value="Genomic_DNA"/>
</dbReference>
<keyword evidence="2" id="KW-0732">Signal</keyword>
<dbReference type="PROSITE" id="PS51257">
    <property type="entry name" value="PROKAR_LIPOPROTEIN"/>
    <property type="match status" value="1"/>
</dbReference>
<evidence type="ECO:0000256" key="1">
    <source>
        <dbReference type="SAM" id="MobiDB-lite"/>
    </source>
</evidence>
<evidence type="ECO:0000313" key="3">
    <source>
        <dbReference type="EMBL" id="WVX80825.1"/>
    </source>
</evidence>
<evidence type="ECO:0000256" key="2">
    <source>
        <dbReference type="SAM" id="SignalP"/>
    </source>
</evidence>
<reference evidence="3 4" key="1">
    <citation type="submission" date="2023-10" db="EMBL/GenBank/DDBJ databases">
        <title>Niallia locisalis sp.nov. isolated from a salt pond sample.</title>
        <authorList>
            <person name="Li X.-J."/>
            <person name="Dong L."/>
        </authorList>
    </citation>
    <scope>NUCLEOTIDE SEQUENCE [LARGE SCALE GENOMIC DNA]</scope>
    <source>
        <strain evidence="3 4">DSM 29761</strain>
    </source>
</reference>
<dbReference type="RefSeq" id="WP_338449756.1">
    <property type="nucleotide sequence ID" value="NZ_CP137640.1"/>
</dbReference>
<feature type="compositionally biased region" description="Acidic residues" evidence="1">
    <location>
        <begin position="64"/>
        <end position="96"/>
    </location>
</feature>
<feature type="chain" id="PRO_5045230964" evidence="2">
    <location>
        <begin position="24"/>
        <end position="178"/>
    </location>
</feature>